<dbReference type="PANTHER" id="PTHR11607:SF3">
    <property type="entry name" value="LYSOSOMAL ALPHA-MANNOSIDASE"/>
    <property type="match status" value="1"/>
</dbReference>
<gene>
    <name evidence="13" type="ORF">NEMVEDRAFT_v1g244860</name>
</gene>
<organism evidence="13 14">
    <name type="scientific">Nematostella vectensis</name>
    <name type="common">Starlet sea anemone</name>
    <dbReference type="NCBI Taxonomy" id="45351"/>
    <lineage>
        <taxon>Eukaryota</taxon>
        <taxon>Metazoa</taxon>
        <taxon>Cnidaria</taxon>
        <taxon>Anthozoa</taxon>
        <taxon>Hexacorallia</taxon>
        <taxon>Actiniaria</taxon>
        <taxon>Edwardsiidae</taxon>
        <taxon>Nematostella</taxon>
    </lineage>
</organism>
<dbReference type="STRING" id="45351.A7SFA1"/>
<evidence type="ECO:0000256" key="10">
    <source>
        <dbReference type="ARBA" id="ARBA00023295"/>
    </source>
</evidence>
<feature type="domain" description="Glycoside hydrolase family 38 central" evidence="12">
    <location>
        <begin position="360"/>
        <end position="435"/>
    </location>
</feature>
<dbReference type="Gene3D" id="1.20.1270.50">
    <property type="entry name" value="Glycoside hydrolase family 38, central domain"/>
    <property type="match status" value="2"/>
</dbReference>
<dbReference type="SUPFAM" id="SSF88713">
    <property type="entry name" value="Glycoside hydrolase/deacetylase"/>
    <property type="match status" value="1"/>
</dbReference>
<evidence type="ECO:0000313" key="14">
    <source>
        <dbReference type="Proteomes" id="UP000001593"/>
    </source>
</evidence>
<feature type="chain" id="PRO_5002712667" description="Alpha-mannosidase" evidence="11">
    <location>
        <begin position="26"/>
        <end position="1018"/>
    </location>
</feature>
<dbReference type="Gene3D" id="2.60.40.1360">
    <property type="match status" value="1"/>
</dbReference>
<name>A7SFA1_NEMVE</name>
<dbReference type="SUPFAM" id="SSF74650">
    <property type="entry name" value="Galactose mutarotase-like"/>
    <property type="match status" value="1"/>
</dbReference>
<evidence type="ECO:0000256" key="7">
    <source>
        <dbReference type="ARBA" id="ARBA00022833"/>
    </source>
</evidence>
<dbReference type="InterPro" id="IPR050843">
    <property type="entry name" value="Glycosyl_Hydrlase_38"/>
</dbReference>
<evidence type="ECO:0000256" key="2">
    <source>
        <dbReference type="ARBA" id="ARBA00009792"/>
    </source>
</evidence>
<evidence type="ECO:0000259" key="12">
    <source>
        <dbReference type="SMART" id="SM00872"/>
    </source>
</evidence>
<sequence>MGVLGKKCDILAVLYLTCFISSSLCFQCAEKGAGKDAEKLQIHIVPHTHDDVGWLKTVDEYFYGANNSIQHAGVQYILDSVIPALNEDPNKRFIYVEIAFFKRWWDQQNVEMQEIVKKLVLQKRLEFINGGWCMNDEAATHYNAIIDQMTVGLKFIEETFGSDARPRIAWHIDPFGHSNEQASLFAQMSFDGFFFGRIDYDDKTLRLKQQRMEMVWRGSKSGNLGKNSDIFTGVLYNGYNPPPGFCFDQFCSDQPIQDDPRLYDENVKQRVEEFIKLACEQGSQYKSNNIMMTMGSDFMYENANLWYKNLDKLIAHVNQDSRVRAFYSTPTTYLEALHAANLTWGLKTDDFFPYADCPHCYWTGYFTSRPALKRYSRLNNNLLQACKQLEVLNGPAQSGSPSSDLLRRALAVAQHHDAVSGTSKQHVADDYAKRLAIGAADCQALMSNVIGKKSIKSKGNAPPVFSSCNLLNVSSCPSTEDSKSFVVNAYNPIARDITSYIRVPVNLPMSVYNPQGAAIKSQLLPISQETMTLRRMQKLSASNSKYELIFKVKLPPLGFASYFVNTSKTSSKMYGKSFAVDPSTVIQNEFIKLEFSRDTGRLTSMTDLVSEVTTQVDQQFLWYNASVDQGQPSGAYIFRPNTSSTTPVNAGGKATFTVYQGPLVQEVRQVFSPYVSQVVRLYYGQKHAEFEYTVGPIPDDLGREVITRFDSDIKSNKVFYTDANGREMQLRTRDFRPTWKLNNTEPVAGNYYPVNSRIFVKDSNRQLTLLTDRSLGGSSLKDGSVELMLHRRLLVDDKRGVDEPLNESGISGKGLIVRGKVNVVLAPPATSAATHRELGEQMMLEPIVSFAQNPSTVEKWLAKYNSLYTGVARQLPSNVHMLTLETSNQYALIRLEHQFEADEDSKLSMPVNVSLQGLFTDLEVSKVEELNLAANQLLKDKHPMQWNIKSVRKSRVRVSGSAKQPSLRLANTPVELRPMQIRTFKATLRMKKKSKDSVQMTKIRKAKRVYRLLTSRNG</sequence>
<dbReference type="GO" id="GO:0030246">
    <property type="term" value="F:carbohydrate binding"/>
    <property type="evidence" value="ECO:0007669"/>
    <property type="project" value="InterPro"/>
</dbReference>
<dbReference type="InterPro" id="IPR037094">
    <property type="entry name" value="Glyco_hydro_38_cen_sf"/>
</dbReference>
<keyword evidence="14" id="KW-1185">Reference proteome</keyword>
<dbReference type="CDD" id="cd10810">
    <property type="entry name" value="GH38N_AMII_LAM_like"/>
    <property type="match status" value="1"/>
</dbReference>
<dbReference type="FunFam" id="2.70.98.30:FF:000003">
    <property type="entry name" value="Alpha-mannosidase"/>
    <property type="match status" value="1"/>
</dbReference>
<dbReference type="eggNOG" id="KOG1959">
    <property type="taxonomic scope" value="Eukaryota"/>
</dbReference>
<dbReference type="PhylomeDB" id="A7SFA1"/>
<dbReference type="FunFam" id="2.60.40.1360:FF:000004">
    <property type="entry name" value="Alpha-mannosidase"/>
    <property type="match status" value="1"/>
</dbReference>
<evidence type="ECO:0000313" key="13">
    <source>
        <dbReference type="EMBL" id="EDO37584.1"/>
    </source>
</evidence>
<dbReference type="InterPro" id="IPR041147">
    <property type="entry name" value="GH38_C"/>
</dbReference>
<dbReference type="InterPro" id="IPR000602">
    <property type="entry name" value="Glyco_hydro_38_N"/>
</dbReference>
<dbReference type="EC" id="3.2.1.-" evidence="11"/>
<dbReference type="InterPro" id="IPR028995">
    <property type="entry name" value="Glyco_hydro_57/38_cen_sf"/>
</dbReference>
<dbReference type="InterPro" id="IPR011013">
    <property type="entry name" value="Gal_mutarotase_sf_dom"/>
</dbReference>
<evidence type="ECO:0000256" key="4">
    <source>
        <dbReference type="ARBA" id="ARBA00022723"/>
    </source>
</evidence>
<evidence type="ECO:0000256" key="5">
    <source>
        <dbReference type="ARBA" id="ARBA00022729"/>
    </source>
</evidence>
<dbReference type="EMBL" id="DS469643">
    <property type="protein sequence ID" value="EDO37584.1"/>
    <property type="molecule type" value="Genomic_DNA"/>
</dbReference>
<proteinExistence type="inferred from homology"/>
<evidence type="ECO:0000256" key="1">
    <source>
        <dbReference type="ARBA" id="ARBA00000365"/>
    </source>
</evidence>
<keyword evidence="7 11" id="KW-0862">Zinc</keyword>
<dbReference type="GO" id="GO:0006013">
    <property type="term" value="P:mannose metabolic process"/>
    <property type="evidence" value="ECO:0007669"/>
    <property type="project" value="InterPro"/>
</dbReference>
<dbReference type="InterPro" id="IPR013780">
    <property type="entry name" value="Glyco_hydro_b"/>
</dbReference>
<dbReference type="FunFam" id="1.20.1270.50:FF:000003">
    <property type="entry name" value="Alpha-mannosidase"/>
    <property type="match status" value="1"/>
</dbReference>
<reference evidence="13 14" key="1">
    <citation type="journal article" date="2007" name="Science">
        <title>Sea anemone genome reveals ancestral eumetazoan gene repertoire and genomic organization.</title>
        <authorList>
            <person name="Putnam N.H."/>
            <person name="Srivastava M."/>
            <person name="Hellsten U."/>
            <person name="Dirks B."/>
            <person name="Chapman J."/>
            <person name="Salamov A."/>
            <person name="Terry A."/>
            <person name="Shapiro H."/>
            <person name="Lindquist E."/>
            <person name="Kapitonov V.V."/>
            <person name="Jurka J."/>
            <person name="Genikhovich G."/>
            <person name="Grigoriev I.V."/>
            <person name="Lucas S.M."/>
            <person name="Steele R.E."/>
            <person name="Finnerty J.R."/>
            <person name="Technau U."/>
            <person name="Martindale M.Q."/>
            <person name="Rokhsar D.S."/>
        </authorList>
    </citation>
    <scope>NUCLEOTIDE SEQUENCE [LARGE SCALE GENOMIC DNA]</scope>
    <source>
        <strain evidence="14">CH2 X CH6</strain>
    </source>
</reference>
<keyword evidence="6 11" id="KW-0378">Hydrolase</keyword>
<dbReference type="Pfam" id="PF07748">
    <property type="entry name" value="Glyco_hydro_38C"/>
    <property type="match status" value="1"/>
</dbReference>
<accession>A7SFA1</accession>
<feature type="signal peptide" evidence="11">
    <location>
        <begin position="1"/>
        <end position="25"/>
    </location>
</feature>
<comment type="similarity">
    <text evidence="2 11">Belongs to the glycosyl hydrolase 38 family.</text>
</comment>
<dbReference type="InterPro" id="IPR011682">
    <property type="entry name" value="Glyco_hydro_38_C"/>
</dbReference>
<comment type="cofactor">
    <cofactor evidence="11">
        <name>Zn(2+)</name>
        <dbReference type="ChEBI" id="CHEBI:29105"/>
    </cofactor>
    <text evidence="11">Binds 1 zinc ion per subunit.</text>
</comment>
<evidence type="ECO:0000256" key="6">
    <source>
        <dbReference type="ARBA" id="ARBA00022801"/>
    </source>
</evidence>
<dbReference type="FunFam" id="1.20.1270.50:FF:000002">
    <property type="entry name" value="Alpha-mannosidase"/>
    <property type="match status" value="1"/>
</dbReference>
<dbReference type="Pfam" id="PF17677">
    <property type="entry name" value="Glyco_hydro38C2"/>
    <property type="match status" value="1"/>
</dbReference>
<protein>
    <recommendedName>
        <fullName evidence="3 11">Alpha-mannosidase</fullName>
        <ecNumber evidence="11">3.2.1.-</ecNumber>
    </recommendedName>
</protein>
<dbReference type="Gene3D" id="2.70.98.30">
    <property type="entry name" value="Golgi alpha-mannosidase II, domain 4"/>
    <property type="match status" value="1"/>
</dbReference>
<evidence type="ECO:0000256" key="9">
    <source>
        <dbReference type="ARBA" id="ARBA00023180"/>
    </source>
</evidence>
<dbReference type="SMART" id="SM00872">
    <property type="entry name" value="Alpha-mann_mid"/>
    <property type="match status" value="1"/>
</dbReference>
<dbReference type="OrthoDB" id="2016903at2759"/>
<dbReference type="InterPro" id="IPR048534">
    <property type="entry name" value="Man2a1-like_dom"/>
</dbReference>
<dbReference type="HOGENOM" id="CLU_004690_2_0_1"/>
<evidence type="ECO:0000256" key="8">
    <source>
        <dbReference type="ARBA" id="ARBA00023157"/>
    </source>
</evidence>
<comment type="catalytic activity">
    <reaction evidence="1">
        <text>Hydrolysis of terminal, non-reducing alpha-D-mannose residues in alpha-D-mannosides.</text>
        <dbReference type="EC" id="3.2.1.24"/>
    </reaction>
</comment>
<dbReference type="PANTHER" id="PTHR11607">
    <property type="entry name" value="ALPHA-MANNOSIDASE"/>
    <property type="match status" value="1"/>
</dbReference>
<keyword evidence="8" id="KW-1015">Disulfide bond</keyword>
<dbReference type="SUPFAM" id="SSF88688">
    <property type="entry name" value="Families 57/38 glycoside transferase middle domain"/>
    <property type="match status" value="1"/>
</dbReference>
<dbReference type="OMA" id="FIWRPSK"/>
<dbReference type="InterPro" id="IPR015341">
    <property type="entry name" value="Glyco_hydro_38_cen"/>
</dbReference>
<dbReference type="InParanoid" id="A7SFA1"/>
<keyword evidence="10 11" id="KW-0326">Glycosidase</keyword>
<dbReference type="InterPro" id="IPR027291">
    <property type="entry name" value="Glyco_hydro_38_N_sf"/>
</dbReference>
<dbReference type="Gene3D" id="2.60.40.1180">
    <property type="entry name" value="Golgi alpha-mannosidase II"/>
    <property type="match status" value="1"/>
</dbReference>
<dbReference type="FunFam" id="3.20.110.10:FF:000001">
    <property type="entry name" value="Alpha-mannosidase"/>
    <property type="match status" value="1"/>
</dbReference>
<evidence type="ECO:0000256" key="3">
    <source>
        <dbReference type="ARBA" id="ARBA00012752"/>
    </source>
</evidence>
<dbReference type="Gene3D" id="3.20.110.10">
    <property type="entry name" value="Glycoside hydrolase 38, N terminal domain"/>
    <property type="match status" value="1"/>
</dbReference>
<dbReference type="Pfam" id="PF21260">
    <property type="entry name" value="Laman-like_dom"/>
    <property type="match status" value="1"/>
</dbReference>
<dbReference type="GO" id="GO:0005764">
    <property type="term" value="C:lysosome"/>
    <property type="evidence" value="ECO:0000318"/>
    <property type="project" value="GO_Central"/>
</dbReference>
<keyword evidence="5 11" id="KW-0732">Signal</keyword>
<dbReference type="AlphaFoldDB" id="A7SFA1"/>
<dbReference type="GO" id="GO:0004559">
    <property type="term" value="F:alpha-mannosidase activity"/>
    <property type="evidence" value="ECO:0000318"/>
    <property type="project" value="GO_Central"/>
</dbReference>
<evidence type="ECO:0000256" key="11">
    <source>
        <dbReference type="RuleBase" id="RU361199"/>
    </source>
</evidence>
<dbReference type="FunFam" id="2.60.40.1180:FF:000018">
    <property type="entry name" value="Alpha-mannosidase"/>
    <property type="match status" value="1"/>
</dbReference>
<keyword evidence="9" id="KW-0325">Glycoprotein</keyword>
<dbReference type="GO" id="GO:0046872">
    <property type="term" value="F:metal ion binding"/>
    <property type="evidence" value="ECO:0007669"/>
    <property type="project" value="UniProtKB-KW"/>
</dbReference>
<keyword evidence="4 11" id="KW-0479">Metal-binding</keyword>
<dbReference type="Pfam" id="PF09261">
    <property type="entry name" value="Alpha-mann_mid"/>
    <property type="match status" value="1"/>
</dbReference>
<dbReference type="InterPro" id="IPR011330">
    <property type="entry name" value="Glyco_hydro/deAcase_b/a-brl"/>
</dbReference>
<dbReference type="Pfam" id="PF01074">
    <property type="entry name" value="Glyco_hydro_38N"/>
    <property type="match status" value="1"/>
</dbReference>
<dbReference type="Proteomes" id="UP000001593">
    <property type="component" value="Unassembled WGS sequence"/>
</dbReference>
<dbReference type="KEGG" id="nve:5509115"/>